<dbReference type="Proteomes" id="UP000800200">
    <property type="component" value="Unassembled WGS sequence"/>
</dbReference>
<reference evidence="2" key="1">
    <citation type="journal article" date="2020" name="Stud. Mycol.">
        <title>101 Dothideomycetes genomes: a test case for predicting lifestyles and emergence of pathogens.</title>
        <authorList>
            <person name="Haridas S."/>
            <person name="Albert R."/>
            <person name="Binder M."/>
            <person name="Bloem J."/>
            <person name="Labutti K."/>
            <person name="Salamov A."/>
            <person name="Andreopoulos B."/>
            <person name="Baker S."/>
            <person name="Barry K."/>
            <person name="Bills G."/>
            <person name="Bluhm B."/>
            <person name="Cannon C."/>
            <person name="Castanera R."/>
            <person name="Culley D."/>
            <person name="Daum C."/>
            <person name="Ezra D."/>
            <person name="Gonzalez J."/>
            <person name="Henrissat B."/>
            <person name="Kuo A."/>
            <person name="Liang C."/>
            <person name="Lipzen A."/>
            <person name="Lutzoni F."/>
            <person name="Magnuson J."/>
            <person name="Mondo S."/>
            <person name="Nolan M."/>
            <person name="Ohm R."/>
            <person name="Pangilinan J."/>
            <person name="Park H.-J."/>
            <person name="Ramirez L."/>
            <person name="Alfaro M."/>
            <person name="Sun H."/>
            <person name="Tritt A."/>
            <person name="Yoshinaga Y."/>
            <person name="Zwiers L.-H."/>
            <person name="Turgeon B."/>
            <person name="Goodwin S."/>
            <person name="Spatafora J."/>
            <person name="Crous P."/>
            <person name="Grigoriev I."/>
        </authorList>
    </citation>
    <scope>NUCLEOTIDE SEQUENCE</scope>
    <source>
        <strain evidence="2">CBS 207.26</strain>
    </source>
</reference>
<dbReference type="InterPro" id="IPR011333">
    <property type="entry name" value="SKP1/BTB/POZ_sf"/>
</dbReference>
<proteinExistence type="predicted"/>
<name>A0A6A6DE66_9PEZI</name>
<evidence type="ECO:0000259" key="1">
    <source>
        <dbReference type="PROSITE" id="PS50097"/>
    </source>
</evidence>
<protein>
    <recommendedName>
        <fullName evidence="1">BTB domain-containing protein</fullName>
    </recommendedName>
</protein>
<dbReference type="GO" id="GO:0051260">
    <property type="term" value="P:protein homooligomerization"/>
    <property type="evidence" value="ECO:0007669"/>
    <property type="project" value="InterPro"/>
</dbReference>
<dbReference type="Pfam" id="PF02214">
    <property type="entry name" value="BTB_2"/>
    <property type="match status" value="1"/>
</dbReference>
<evidence type="ECO:0000313" key="2">
    <source>
        <dbReference type="EMBL" id="KAF2176758.1"/>
    </source>
</evidence>
<organism evidence="2 3">
    <name type="scientific">Zopfia rhizophila CBS 207.26</name>
    <dbReference type="NCBI Taxonomy" id="1314779"/>
    <lineage>
        <taxon>Eukaryota</taxon>
        <taxon>Fungi</taxon>
        <taxon>Dikarya</taxon>
        <taxon>Ascomycota</taxon>
        <taxon>Pezizomycotina</taxon>
        <taxon>Dothideomycetes</taxon>
        <taxon>Dothideomycetes incertae sedis</taxon>
        <taxon>Zopfiaceae</taxon>
        <taxon>Zopfia</taxon>
    </lineage>
</organism>
<dbReference type="InterPro" id="IPR000210">
    <property type="entry name" value="BTB/POZ_dom"/>
</dbReference>
<sequence>MPATIQVSDRRFLTDPATWVGESTFFKRLFSKQWGDHQNDDSYFVDADPDLFEHILRYLRRGVLPVFYDGAKGHDYTLYGAILEEARFFGIDRLEKWLSEQKYLEAVEVAYSFTETDNLNTLTRTVDSSIEIACHPVTKMYTACNCPEGRSTNMNEYDCRFCSNVENVNGGYRYEDVVRWAVIQKRTTFNHQLCIQGR</sequence>
<dbReference type="EMBL" id="ML994701">
    <property type="protein sequence ID" value="KAF2176758.1"/>
    <property type="molecule type" value="Genomic_DNA"/>
</dbReference>
<gene>
    <name evidence="2" type="ORF">K469DRAFT_721969</name>
</gene>
<feature type="domain" description="BTB" evidence="1">
    <location>
        <begin position="1"/>
        <end position="68"/>
    </location>
</feature>
<evidence type="ECO:0000313" key="3">
    <source>
        <dbReference type="Proteomes" id="UP000800200"/>
    </source>
</evidence>
<dbReference type="PROSITE" id="PS50097">
    <property type="entry name" value="BTB"/>
    <property type="match status" value="1"/>
</dbReference>
<keyword evidence="3" id="KW-1185">Reference proteome</keyword>
<accession>A0A6A6DE66</accession>
<dbReference type="OrthoDB" id="2414723at2759"/>
<dbReference type="AlphaFoldDB" id="A0A6A6DE66"/>
<dbReference type="InterPro" id="IPR003131">
    <property type="entry name" value="T1-type_BTB"/>
</dbReference>
<dbReference type="Gene3D" id="3.30.710.10">
    <property type="entry name" value="Potassium Channel Kv1.1, Chain A"/>
    <property type="match status" value="1"/>
</dbReference>
<dbReference type="SUPFAM" id="SSF54695">
    <property type="entry name" value="POZ domain"/>
    <property type="match status" value="1"/>
</dbReference>